<keyword evidence="8 11" id="KW-0234">DNA repair</keyword>
<dbReference type="CDD" id="cd21994">
    <property type="entry name" value="HMG-box_SSRP1-like"/>
    <property type="match status" value="1"/>
</dbReference>
<gene>
    <name evidence="14" type="primary">SSRP1</name>
</gene>
<feature type="compositionally biased region" description="Polar residues" evidence="12">
    <location>
        <begin position="359"/>
        <end position="373"/>
    </location>
</feature>
<keyword evidence="3 11" id="KW-0158">Chromosome</keyword>
<dbReference type="InterPro" id="IPR050454">
    <property type="entry name" value="RTT106/SSRP1_HistChap/FACT"/>
</dbReference>
<evidence type="ECO:0000256" key="12">
    <source>
        <dbReference type="SAM" id="MobiDB-lite"/>
    </source>
</evidence>
<evidence type="ECO:0000256" key="7">
    <source>
        <dbReference type="ARBA" id="ARBA00023163"/>
    </source>
</evidence>
<evidence type="ECO:0000256" key="9">
    <source>
        <dbReference type="ARBA" id="ARBA00023242"/>
    </source>
</evidence>
<dbReference type="Gene3D" id="2.30.29.30">
    <property type="entry name" value="Pleckstrin-homology domain (PH domain)/Phosphotyrosine-binding domain (PTB)"/>
    <property type="match status" value="1"/>
</dbReference>
<dbReference type="GO" id="GO:0042393">
    <property type="term" value="F:histone binding"/>
    <property type="evidence" value="ECO:0007669"/>
    <property type="project" value="TreeGrafter"/>
</dbReference>
<keyword evidence="15" id="KW-1185">Reference proteome</keyword>
<evidence type="ECO:0000256" key="10">
    <source>
        <dbReference type="PROSITE-ProRule" id="PRU00267"/>
    </source>
</evidence>
<dbReference type="SMART" id="SM01287">
    <property type="entry name" value="Rtt106"/>
    <property type="match status" value="1"/>
</dbReference>
<evidence type="ECO:0000256" key="6">
    <source>
        <dbReference type="ARBA" id="ARBA00023015"/>
    </source>
</evidence>
<keyword evidence="6 11" id="KW-0805">Transcription regulation</keyword>
<comment type="subcellular location">
    <subcellularLocation>
        <location evidence="11">Nucleus</location>
    </subcellularLocation>
    <subcellularLocation>
        <location evidence="11">Chromosome</location>
    </subcellularLocation>
</comment>
<dbReference type="GO" id="GO:0003677">
    <property type="term" value="F:DNA binding"/>
    <property type="evidence" value="ECO:0007669"/>
    <property type="project" value="UniProtKB-UniRule"/>
</dbReference>
<reference evidence="15" key="1">
    <citation type="journal article" date="2014" name="PLoS ONE">
        <title>The genome and linkage map of the northern pike (Esox lucius): conserved synteny revealed between the salmonid sister group and the Neoteleostei.</title>
        <authorList>
            <person name="Rondeau E.B."/>
            <person name="Minkley D.R."/>
            <person name="Leong J.S."/>
            <person name="Messmer A.M."/>
            <person name="Jantzen J.R."/>
            <person name="von Schalburg K.R."/>
            <person name="Lemon C."/>
            <person name="Bird N.H."/>
            <person name="Koop B.F."/>
        </authorList>
    </citation>
    <scope>NUCLEOTIDE SEQUENCE</scope>
</reference>
<feature type="region of interest" description="Disordered" evidence="12">
    <location>
        <begin position="204"/>
        <end position="290"/>
    </location>
</feature>
<dbReference type="InterPro" id="IPR013719">
    <property type="entry name" value="RTT106/SPT16-like_middle_dom"/>
</dbReference>
<dbReference type="GeneTree" id="ENSGT00940000157117"/>
<dbReference type="Gene3D" id="2.30.29.150">
    <property type="match status" value="1"/>
</dbReference>
<comment type="similarity">
    <text evidence="1 11">Belongs to the SSRP1 family.</text>
</comment>
<dbReference type="CDD" id="cd13231">
    <property type="entry name" value="PH2_SSRP1-like"/>
    <property type="match status" value="1"/>
</dbReference>
<dbReference type="Bgee" id="ENSELUG00000020574">
    <property type="expression patterns" value="Expressed in muscle tissue and 14 other cell types or tissues"/>
</dbReference>
<name>A0A6Q2XYU6_ESOLU</name>
<dbReference type="FunFam" id="2.30.29.150:FF:000001">
    <property type="entry name" value="Fact complex subunit ssrp1"/>
    <property type="match status" value="1"/>
</dbReference>
<dbReference type="PANTHER" id="PTHR45849">
    <property type="entry name" value="FACT COMPLEX SUBUNIT SSRP1"/>
    <property type="match status" value="1"/>
</dbReference>
<dbReference type="OMA" id="AISVQID"/>
<evidence type="ECO:0000256" key="5">
    <source>
        <dbReference type="ARBA" id="ARBA00022763"/>
    </source>
</evidence>
<dbReference type="GO" id="GO:0035101">
    <property type="term" value="C:FACT complex"/>
    <property type="evidence" value="ECO:0007669"/>
    <property type="project" value="TreeGrafter"/>
</dbReference>
<evidence type="ECO:0000256" key="8">
    <source>
        <dbReference type="ARBA" id="ARBA00023204"/>
    </source>
</evidence>
<dbReference type="FunFam" id="2.30.29.30:FF:000098">
    <property type="entry name" value="Fact complex subunit ssrp1"/>
    <property type="match status" value="1"/>
</dbReference>
<dbReference type="PANTHER" id="PTHR45849:SF1">
    <property type="entry name" value="FACT COMPLEX SUBUNIT SSRP1"/>
    <property type="match status" value="1"/>
</dbReference>
<dbReference type="AlphaFoldDB" id="A0A6Q2XYU6"/>
<dbReference type="PROSITE" id="PS50118">
    <property type="entry name" value="HMG_BOX_2"/>
    <property type="match status" value="1"/>
</dbReference>
<evidence type="ECO:0000256" key="11">
    <source>
        <dbReference type="RuleBase" id="RU364013"/>
    </source>
</evidence>
<dbReference type="Ensembl" id="ENSELUT00000086797.2">
    <property type="protein sequence ID" value="ENSELUP00000058235.2"/>
    <property type="gene ID" value="ENSELUG00000020574.3"/>
</dbReference>
<evidence type="ECO:0000256" key="1">
    <source>
        <dbReference type="ARBA" id="ARBA00010060"/>
    </source>
</evidence>
<dbReference type="FunFam" id="1.10.30.10:FF:000072">
    <property type="entry name" value="FACT complex subunit SSRP1"/>
    <property type="match status" value="1"/>
</dbReference>
<feature type="compositionally biased region" description="Basic and acidic residues" evidence="12">
    <location>
        <begin position="204"/>
        <end position="213"/>
    </location>
</feature>
<dbReference type="SUPFAM" id="SSF50729">
    <property type="entry name" value="PH domain-like"/>
    <property type="match status" value="1"/>
</dbReference>
<reference evidence="14" key="3">
    <citation type="submission" date="2025-08" db="UniProtKB">
        <authorList>
            <consortium name="Ensembl"/>
        </authorList>
    </citation>
    <scope>IDENTIFICATION</scope>
</reference>
<feature type="DNA-binding region" description="HMG box" evidence="10">
    <location>
        <begin position="287"/>
        <end position="355"/>
    </location>
</feature>
<dbReference type="Gene3D" id="1.10.30.10">
    <property type="entry name" value="High mobility group box domain"/>
    <property type="match status" value="1"/>
</dbReference>
<dbReference type="Pfam" id="PF21103">
    <property type="entry name" value="PH1_SSRP1-like"/>
    <property type="match status" value="1"/>
</dbReference>
<keyword evidence="7 11" id="KW-0804">Transcription</keyword>
<sequence length="373" mass="42732">IFLRLTQIKILHPSLLDPPIKQGQTRYHFLILIFSKEEVLSLSLNMTEEEVEKRYEGKLSKNMSGPLYEMVSRVMKALVNRKITVPGNFLGHSGTQCITCSFKASSGLLYPLERAFIYVHKPPVHLRFEEVSCVNFARGTTTTRSFDFEIKTKQGNQFTFSSIEREEYGKLFDFVTAKKLSIKNRGFKEDSDEDRHDAYLERMKAEGKIREEANDSDDYEGESDESFNPGEEEDDIEEEYDSKASASDSSVEGGVSDRETKKRAARKAKVLKERKPREKKQKDGNAPKRPMSAYFLWLNASREAIKSERPGMSVTEVSRRAGEMWRELGKEQKEEWDVKAEEAKKAYEVAMREYRESGKGTSAPSKGYITTSL</sequence>
<dbReference type="Proteomes" id="UP000265140">
    <property type="component" value="Chromosome 25"/>
</dbReference>
<dbReference type="InterPro" id="IPR036910">
    <property type="entry name" value="HMG_box_dom_sf"/>
</dbReference>
<reference evidence="14" key="4">
    <citation type="submission" date="2025-09" db="UniProtKB">
        <authorList>
            <consortium name="Ensembl"/>
        </authorList>
    </citation>
    <scope>IDENTIFICATION</scope>
</reference>
<dbReference type="InterPro" id="IPR000969">
    <property type="entry name" value="SSRP1/POB3"/>
</dbReference>
<keyword evidence="5 11" id="KW-0227">DNA damage</keyword>
<dbReference type="SMART" id="SM00398">
    <property type="entry name" value="HMG"/>
    <property type="match status" value="1"/>
</dbReference>
<dbReference type="InterPro" id="IPR011993">
    <property type="entry name" value="PH-like_dom_sf"/>
</dbReference>
<protein>
    <recommendedName>
        <fullName evidence="2 11">FACT complex subunit SSRP1</fullName>
    </recommendedName>
</protein>
<dbReference type="SUPFAM" id="SSF47095">
    <property type="entry name" value="HMG-box"/>
    <property type="match status" value="1"/>
</dbReference>
<feature type="domain" description="HMG box" evidence="13">
    <location>
        <begin position="287"/>
        <end position="355"/>
    </location>
</feature>
<feature type="region of interest" description="Disordered" evidence="12">
    <location>
        <begin position="354"/>
        <end position="373"/>
    </location>
</feature>
<dbReference type="Pfam" id="PF08512">
    <property type="entry name" value="Rttp106-like_middle"/>
    <property type="match status" value="1"/>
</dbReference>
<accession>A0A6Q2XYU6</accession>
<dbReference type="Pfam" id="PF00505">
    <property type="entry name" value="HMG_box"/>
    <property type="match status" value="1"/>
</dbReference>
<organism evidence="14 15">
    <name type="scientific">Esox lucius</name>
    <name type="common">Northern pike</name>
    <dbReference type="NCBI Taxonomy" id="8010"/>
    <lineage>
        <taxon>Eukaryota</taxon>
        <taxon>Metazoa</taxon>
        <taxon>Chordata</taxon>
        <taxon>Craniata</taxon>
        <taxon>Vertebrata</taxon>
        <taxon>Euteleostomi</taxon>
        <taxon>Actinopterygii</taxon>
        <taxon>Neopterygii</taxon>
        <taxon>Teleostei</taxon>
        <taxon>Protacanthopterygii</taxon>
        <taxon>Esociformes</taxon>
        <taxon>Esocidae</taxon>
        <taxon>Esox</taxon>
    </lineage>
</organism>
<evidence type="ECO:0000313" key="15">
    <source>
        <dbReference type="Proteomes" id="UP000265140"/>
    </source>
</evidence>
<feature type="compositionally biased region" description="Acidic residues" evidence="12">
    <location>
        <begin position="214"/>
        <end position="240"/>
    </location>
</feature>
<evidence type="ECO:0000256" key="4">
    <source>
        <dbReference type="ARBA" id="ARBA00022705"/>
    </source>
</evidence>
<proteinExistence type="inferred from homology"/>
<reference evidence="14" key="2">
    <citation type="submission" date="2020-02" db="EMBL/GenBank/DDBJ databases">
        <title>Esox lucius (northern pike) genome, fEsoLuc1, primary haplotype.</title>
        <authorList>
            <person name="Myers G."/>
            <person name="Karagic N."/>
            <person name="Meyer A."/>
            <person name="Pippel M."/>
            <person name="Reichard M."/>
            <person name="Winkler S."/>
            <person name="Tracey A."/>
            <person name="Sims Y."/>
            <person name="Howe K."/>
            <person name="Rhie A."/>
            <person name="Formenti G."/>
            <person name="Durbin R."/>
            <person name="Fedrigo O."/>
            <person name="Jarvis E.D."/>
        </authorList>
    </citation>
    <scope>NUCLEOTIDE SEQUENCE [LARGE SCALE GENOMIC DNA]</scope>
</reference>
<comment type="function">
    <text evidence="11">Component of the FACT complex, a general chromatin factor that acts to reorganize nucleosomes. The FACT complex is involved in multiple processes that require DNA as a template such as mRNA elongation, DNA replication and DNA repair. During transcription elongation the FACT complex acts as a histone chaperone that both destabilizes and restores nucleosomal structure. It facilitates the passage of RNA polymerase II and transcription by promoting the dissociation of one histone H2A-H2B dimer from the nucleosome, then subsequently promotes the reestablishment of the nucleosome following the passage of RNA polymerase II.</text>
</comment>
<dbReference type="PRINTS" id="PR00887">
    <property type="entry name" value="SSRCOGNITION"/>
</dbReference>
<dbReference type="InterPro" id="IPR048993">
    <property type="entry name" value="SSRP1-like_PH1"/>
</dbReference>
<evidence type="ECO:0000259" key="13">
    <source>
        <dbReference type="PROSITE" id="PS50118"/>
    </source>
</evidence>
<evidence type="ECO:0000256" key="2">
    <source>
        <dbReference type="ARBA" id="ARBA00016104"/>
    </source>
</evidence>
<dbReference type="InterPro" id="IPR009071">
    <property type="entry name" value="HMG_box_dom"/>
</dbReference>
<feature type="compositionally biased region" description="Basic and acidic residues" evidence="12">
    <location>
        <begin position="270"/>
        <end position="286"/>
    </location>
</feature>
<dbReference type="GO" id="GO:0006260">
    <property type="term" value="P:DNA replication"/>
    <property type="evidence" value="ECO:0007669"/>
    <property type="project" value="UniProtKB-KW"/>
</dbReference>
<keyword evidence="9 10" id="KW-0539">Nucleus</keyword>
<dbReference type="GO" id="GO:0031491">
    <property type="term" value="F:nucleosome binding"/>
    <property type="evidence" value="ECO:0007669"/>
    <property type="project" value="TreeGrafter"/>
</dbReference>
<dbReference type="GO" id="GO:1902275">
    <property type="term" value="P:regulation of chromatin organization"/>
    <property type="evidence" value="ECO:0007669"/>
    <property type="project" value="TreeGrafter"/>
</dbReference>
<keyword evidence="10" id="KW-0238">DNA-binding</keyword>
<evidence type="ECO:0000313" key="14">
    <source>
        <dbReference type="Ensembl" id="ENSELUP00000058235.2"/>
    </source>
</evidence>
<keyword evidence="4 11" id="KW-0235">DNA replication</keyword>
<evidence type="ECO:0000256" key="3">
    <source>
        <dbReference type="ARBA" id="ARBA00022454"/>
    </source>
</evidence>
<dbReference type="GO" id="GO:0006281">
    <property type="term" value="P:DNA repair"/>
    <property type="evidence" value="ECO:0007669"/>
    <property type="project" value="UniProtKB-KW"/>
</dbReference>